<accession>A0A6P3FK38</accession>
<evidence type="ECO:0000313" key="7">
    <source>
        <dbReference type="Proteomes" id="UP000515203"/>
    </source>
</evidence>
<evidence type="ECO:0000256" key="3">
    <source>
        <dbReference type="ARBA" id="ARBA00022525"/>
    </source>
</evidence>
<dbReference type="Gene3D" id="2.60.40.3210">
    <property type="entry name" value="Zona pellucida, ZP-N domain"/>
    <property type="match status" value="1"/>
</dbReference>
<evidence type="ECO:0000256" key="1">
    <source>
        <dbReference type="ARBA" id="ARBA00004613"/>
    </source>
</evidence>
<dbReference type="Proteomes" id="UP000515203">
    <property type="component" value="Unplaced"/>
</dbReference>
<evidence type="ECO:0000259" key="6">
    <source>
        <dbReference type="Pfam" id="PF23344"/>
    </source>
</evidence>
<dbReference type="InParanoid" id="A0A6P3FK38"/>
<dbReference type="CTD" id="10761"/>
<dbReference type="FunCoup" id="A0A6P3FK38">
    <property type="interactions" value="3"/>
</dbReference>
<gene>
    <name evidence="8" type="primary">Plac1</name>
</gene>
<evidence type="ECO:0000256" key="5">
    <source>
        <dbReference type="SAM" id="SignalP"/>
    </source>
</evidence>
<protein>
    <submittedName>
        <fullName evidence="8">Placenta-specific protein 1</fullName>
    </submittedName>
</protein>
<evidence type="ECO:0000313" key="8">
    <source>
        <dbReference type="RefSeq" id="XP_004649002.2"/>
    </source>
</evidence>
<dbReference type="GO" id="GO:0005576">
    <property type="term" value="C:extracellular region"/>
    <property type="evidence" value="ECO:0007669"/>
    <property type="project" value="UniProtKB-SubCell"/>
</dbReference>
<keyword evidence="3" id="KW-0964">Secreted</keyword>
<dbReference type="PANTHER" id="PTHR14380">
    <property type="entry name" value="PLACENTA-SPECIFIC PROTEIN 1"/>
    <property type="match status" value="1"/>
</dbReference>
<dbReference type="AlphaFoldDB" id="A0A6P3FK38"/>
<feature type="domain" description="ZP-N" evidence="6">
    <location>
        <begin position="30"/>
        <end position="116"/>
    </location>
</feature>
<dbReference type="RefSeq" id="XP_004649002.2">
    <property type="nucleotide sequence ID" value="XM_004648945.2"/>
</dbReference>
<name>A0A6P3FK38_OCTDE</name>
<dbReference type="PROSITE" id="PS51257">
    <property type="entry name" value="PROKAR_LIPOPROTEIN"/>
    <property type="match status" value="1"/>
</dbReference>
<dbReference type="Pfam" id="PF23344">
    <property type="entry name" value="ZP-N"/>
    <property type="match status" value="1"/>
</dbReference>
<feature type="signal peptide" evidence="5">
    <location>
        <begin position="1"/>
        <end position="22"/>
    </location>
</feature>
<keyword evidence="7" id="KW-1185">Reference proteome</keyword>
<dbReference type="PANTHER" id="PTHR14380:SF2">
    <property type="entry name" value="PLACENTA-SPECIFIC PROTEIN 1"/>
    <property type="match status" value="1"/>
</dbReference>
<comment type="subcellular location">
    <subcellularLocation>
        <location evidence="1">Secreted</location>
    </subcellularLocation>
</comment>
<dbReference type="GeneID" id="101574016"/>
<sequence>MKVVKFVSEMLFLAAMFSACSGEIPVTVMCSMDWFMVTVHPFMWNDDVYVHFHELHLGLGCPVNYVQTHIYQFTYRVTECGIRIKAVFPDVIIYSSELHYASKDTSSKYVIPVSCAAPKRSQWLPIAHSTQGASQGAAEANTDDTQQQLTTLSEPSATAHCDCPFCVFNDQQTEAPQNEAEAQDDFPSLSPYFVTISED</sequence>
<evidence type="ECO:0000256" key="4">
    <source>
        <dbReference type="ARBA" id="ARBA00022729"/>
    </source>
</evidence>
<reference evidence="8" key="1">
    <citation type="submission" date="2025-08" db="UniProtKB">
        <authorList>
            <consortium name="RefSeq"/>
        </authorList>
    </citation>
    <scope>IDENTIFICATION</scope>
</reference>
<keyword evidence="4 5" id="KW-0732">Signal</keyword>
<dbReference type="InterPro" id="IPR055356">
    <property type="entry name" value="ZP-N"/>
</dbReference>
<dbReference type="InterPro" id="IPR033222">
    <property type="entry name" value="PLAC1_fam"/>
</dbReference>
<proteinExistence type="inferred from homology"/>
<organism evidence="7 8">
    <name type="scientific">Octodon degus</name>
    <name type="common">Degu</name>
    <name type="synonym">Sciurus degus</name>
    <dbReference type="NCBI Taxonomy" id="10160"/>
    <lineage>
        <taxon>Eukaryota</taxon>
        <taxon>Metazoa</taxon>
        <taxon>Chordata</taxon>
        <taxon>Craniata</taxon>
        <taxon>Vertebrata</taxon>
        <taxon>Euteleostomi</taxon>
        <taxon>Mammalia</taxon>
        <taxon>Eutheria</taxon>
        <taxon>Euarchontoglires</taxon>
        <taxon>Glires</taxon>
        <taxon>Rodentia</taxon>
        <taxon>Hystricomorpha</taxon>
        <taxon>Octodontidae</taxon>
        <taxon>Octodon</taxon>
    </lineage>
</organism>
<dbReference type="OrthoDB" id="9830918at2759"/>
<evidence type="ECO:0000256" key="2">
    <source>
        <dbReference type="ARBA" id="ARBA00010071"/>
    </source>
</evidence>
<feature type="chain" id="PRO_5028400436" evidence="5">
    <location>
        <begin position="23"/>
        <end position="199"/>
    </location>
</feature>
<comment type="similarity">
    <text evidence="2">Belongs to the PLAC1 family.</text>
</comment>